<protein>
    <recommendedName>
        <fullName evidence="3">histidine kinase</fullName>
        <ecNumber evidence="3">2.7.13.3</ecNumber>
    </recommendedName>
</protein>
<dbReference type="Gene3D" id="3.30.450.20">
    <property type="entry name" value="PAS domain"/>
    <property type="match status" value="2"/>
</dbReference>
<dbReference type="GO" id="GO:0007234">
    <property type="term" value="P:osmosensory signaling via phosphorelay pathway"/>
    <property type="evidence" value="ECO:0007669"/>
    <property type="project" value="TreeGrafter"/>
</dbReference>
<dbReference type="GO" id="GO:0016020">
    <property type="term" value="C:membrane"/>
    <property type="evidence" value="ECO:0007669"/>
    <property type="project" value="UniProtKB-SubCell"/>
</dbReference>
<dbReference type="Pfam" id="PF13185">
    <property type="entry name" value="GAF_2"/>
    <property type="match status" value="2"/>
</dbReference>
<keyword evidence="5 12" id="KW-0812">Transmembrane</keyword>
<evidence type="ECO:0000256" key="12">
    <source>
        <dbReference type="SAM" id="Phobius"/>
    </source>
</evidence>
<dbReference type="InterPro" id="IPR004358">
    <property type="entry name" value="Sig_transdc_His_kin-like_C"/>
</dbReference>
<name>A0AAW4PWR7_9EURY</name>
<dbReference type="InterPro" id="IPR005467">
    <property type="entry name" value="His_kinase_dom"/>
</dbReference>
<proteinExistence type="predicted"/>
<evidence type="ECO:0000256" key="10">
    <source>
        <dbReference type="ARBA" id="ARBA00023012"/>
    </source>
</evidence>
<dbReference type="SUPFAM" id="SSF55785">
    <property type="entry name" value="PYP-like sensor domain (PAS domain)"/>
    <property type="match status" value="2"/>
</dbReference>
<dbReference type="Proteomes" id="UP001430377">
    <property type="component" value="Unassembled WGS sequence"/>
</dbReference>
<keyword evidence="7" id="KW-0418">Kinase</keyword>
<keyword evidence="15" id="KW-1185">Reference proteome</keyword>
<evidence type="ECO:0000256" key="7">
    <source>
        <dbReference type="ARBA" id="ARBA00022777"/>
    </source>
</evidence>
<reference evidence="14 15" key="1">
    <citation type="submission" date="2021-06" db="EMBL/GenBank/DDBJ databases">
        <title>Halomicroarcula sp. a new haloarchaeum isolated from saline soil.</title>
        <authorList>
            <person name="Duran-Viseras A."/>
            <person name="Sanchez-Porro C."/>
            <person name="Ventosa A."/>
        </authorList>
    </citation>
    <scope>NUCLEOTIDE SEQUENCE [LARGE SCALE GENOMIC DNA]</scope>
    <source>
        <strain evidence="14 15">F13</strain>
    </source>
</reference>
<dbReference type="SMART" id="SM00086">
    <property type="entry name" value="PAC"/>
    <property type="match status" value="2"/>
</dbReference>
<keyword evidence="4" id="KW-0808">Transferase</keyword>
<dbReference type="InterPro" id="IPR003594">
    <property type="entry name" value="HATPase_dom"/>
</dbReference>
<dbReference type="NCBIfam" id="TIGR00229">
    <property type="entry name" value="sensory_box"/>
    <property type="match status" value="2"/>
</dbReference>
<comment type="catalytic activity">
    <reaction evidence="1">
        <text>ATP + protein L-histidine = ADP + protein N-phospho-L-histidine.</text>
        <dbReference type="EC" id="2.7.13.3"/>
    </reaction>
</comment>
<dbReference type="PANTHER" id="PTHR42878">
    <property type="entry name" value="TWO-COMPONENT HISTIDINE KINASE"/>
    <property type="match status" value="1"/>
</dbReference>
<dbReference type="InterPro" id="IPR001610">
    <property type="entry name" value="PAC"/>
</dbReference>
<evidence type="ECO:0000256" key="2">
    <source>
        <dbReference type="ARBA" id="ARBA00004141"/>
    </source>
</evidence>
<dbReference type="InterPro" id="IPR035965">
    <property type="entry name" value="PAS-like_dom_sf"/>
</dbReference>
<dbReference type="InterPro" id="IPR000014">
    <property type="entry name" value="PAS"/>
</dbReference>
<evidence type="ECO:0000313" key="14">
    <source>
        <dbReference type="EMBL" id="MBX0325624.1"/>
    </source>
</evidence>
<evidence type="ECO:0000259" key="13">
    <source>
        <dbReference type="PROSITE" id="PS50109"/>
    </source>
</evidence>
<accession>A0AAW4PWR7</accession>
<evidence type="ECO:0000256" key="5">
    <source>
        <dbReference type="ARBA" id="ARBA00022692"/>
    </source>
</evidence>
<feature type="transmembrane region" description="Helical" evidence="12">
    <location>
        <begin position="15"/>
        <end position="35"/>
    </location>
</feature>
<dbReference type="InterPro" id="IPR003018">
    <property type="entry name" value="GAF"/>
</dbReference>
<keyword evidence="11 12" id="KW-0472">Membrane</keyword>
<dbReference type="PROSITE" id="PS50109">
    <property type="entry name" value="HIS_KIN"/>
    <property type="match status" value="1"/>
</dbReference>
<dbReference type="AlphaFoldDB" id="A0AAW4PWR7"/>
<comment type="caution">
    <text evidence="14">The sequence shown here is derived from an EMBL/GenBank/DDBJ whole genome shotgun (WGS) entry which is preliminary data.</text>
</comment>
<evidence type="ECO:0000256" key="8">
    <source>
        <dbReference type="ARBA" id="ARBA00022840"/>
    </source>
</evidence>
<dbReference type="GO" id="GO:0005524">
    <property type="term" value="F:ATP binding"/>
    <property type="evidence" value="ECO:0007669"/>
    <property type="project" value="UniProtKB-KW"/>
</dbReference>
<dbReference type="InterPro" id="IPR031623">
    <property type="entry name" value="HisKA_4TM"/>
</dbReference>
<evidence type="ECO:0000313" key="15">
    <source>
        <dbReference type="Proteomes" id="UP001430377"/>
    </source>
</evidence>
<evidence type="ECO:0000256" key="9">
    <source>
        <dbReference type="ARBA" id="ARBA00022989"/>
    </source>
</evidence>
<dbReference type="EC" id="2.7.13.3" evidence="3"/>
<dbReference type="InterPro" id="IPR029016">
    <property type="entry name" value="GAF-like_dom_sf"/>
</dbReference>
<evidence type="ECO:0000256" key="4">
    <source>
        <dbReference type="ARBA" id="ARBA00022679"/>
    </source>
</evidence>
<keyword evidence="6" id="KW-0547">Nucleotide-binding</keyword>
<dbReference type="InterPro" id="IPR036890">
    <property type="entry name" value="HATPase_C_sf"/>
</dbReference>
<evidence type="ECO:0000256" key="11">
    <source>
        <dbReference type="ARBA" id="ARBA00023136"/>
    </source>
</evidence>
<evidence type="ECO:0000256" key="3">
    <source>
        <dbReference type="ARBA" id="ARBA00012438"/>
    </source>
</evidence>
<dbReference type="SUPFAM" id="SSF55781">
    <property type="entry name" value="GAF domain-like"/>
    <property type="match status" value="2"/>
</dbReference>
<keyword evidence="8" id="KW-0067">ATP-binding</keyword>
<evidence type="ECO:0000256" key="6">
    <source>
        <dbReference type="ARBA" id="ARBA00022741"/>
    </source>
</evidence>
<dbReference type="InterPro" id="IPR050351">
    <property type="entry name" value="BphY/WalK/GraS-like"/>
</dbReference>
<dbReference type="EMBL" id="RKLR01000016">
    <property type="protein sequence ID" value="MBX0325624.1"/>
    <property type="molecule type" value="Genomic_DNA"/>
</dbReference>
<dbReference type="PANTHER" id="PTHR42878:SF7">
    <property type="entry name" value="SENSOR HISTIDINE KINASE GLRK"/>
    <property type="match status" value="1"/>
</dbReference>
<dbReference type="CDD" id="cd00130">
    <property type="entry name" value="PAS"/>
    <property type="match status" value="1"/>
</dbReference>
<organism evidence="14 15">
    <name type="scientific">Haloarcula rubra</name>
    <dbReference type="NCBI Taxonomy" id="2487747"/>
    <lineage>
        <taxon>Archaea</taxon>
        <taxon>Methanobacteriati</taxon>
        <taxon>Methanobacteriota</taxon>
        <taxon>Stenosarchaea group</taxon>
        <taxon>Halobacteria</taxon>
        <taxon>Halobacteriales</taxon>
        <taxon>Haloarculaceae</taxon>
        <taxon>Haloarcula</taxon>
    </lineage>
</organism>
<comment type="subcellular location">
    <subcellularLocation>
        <location evidence="2">Membrane</location>
        <topology evidence="2">Multi-pass membrane protein</topology>
    </subcellularLocation>
</comment>
<dbReference type="Pfam" id="PF16926">
    <property type="entry name" value="HisKA_4TM"/>
    <property type="match status" value="1"/>
</dbReference>
<keyword evidence="10" id="KW-0902">Two-component regulatory system</keyword>
<dbReference type="SMART" id="SM00387">
    <property type="entry name" value="HATPase_c"/>
    <property type="match status" value="1"/>
</dbReference>
<dbReference type="RefSeq" id="WP_220620485.1">
    <property type="nucleotide sequence ID" value="NZ_RKLR01000016.1"/>
</dbReference>
<dbReference type="SUPFAM" id="SSF55874">
    <property type="entry name" value="ATPase domain of HSP90 chaperone/DNA topoisomerase II/histidine kinase"/>
    <property type="match status" value="1"/>
</dbReference>
<dbReference type="GO" id="GO:0004673">
    <property type="term" value="F:protein histidine kinase activity"/>
    <property type="evidence" value="ECO:0007669"/>
    <property type="project" value="UniProtKB-EC"/>
</dbReference>
<dbReference type="Gene3D" id="3.30.450.40">
    <property type="match status" value="2"/>
</dbReference>
<sequence>MAVLNNLEWTTLHNLQVGIPVLLALGLAAYGGWLVQSDFSPERIRRIALWSLAGAVLLGSFAAWEMYTHLLEGDPFVETLHEPLLGMAEGATVGGVVGYYDARRKNQYLEAEQARQAISVSMDGIAILNEDGEYEVVNQAHADVYGYDDPNAFIGDTWHLCYPEEEAARVEEEVIPELYEKGNWRGELTGQRRDGSTFPQEITLSVRPTGGLVCIVRDITERKEQEDRLRSLHGITREFLTVDTSDEITTEMISAADRMLGYPLTAVWKYDDKADLLVPWEAAEPARRFAERAGLDGLPPLESESVEMEIFHDDEAVLVEDYQMLERSQVPDIPLGTVLFVPLGNHGLVAIGSPEPEAIDATDRFLAEILVSNATAAMDRLEREQELANREQRLRTVVENVPVILFTINQDWEITLQVGKGLDQVGVDQNQMVGATVADTFGDSPVITDAIGRSLDGEPVDVTVDLWGRTYQVWYQPIKDDGEVTNVIGVAMDVTERQKREQGIRALHDATREMMQETDRETICQIAVDTAENALGLPISAVWLQAEDHRRLDPVASSNQAENLFDELPVFEPEESISWQVYEEGEPRVYDDVRDEDDRFNPETEMRSELIVPIGKYGVLNSGSTETGQFEETDVVLAQLLAANTRSALERAERETALQHQTDQMEFFNSILRHDVLNGMTVIRSRAEFLMEELDGDQLQDAETIVDWSNDIVTIIQRVRTVLETLTGTGDPQLEPVALSSVLRSEVDRVRTTYPEVAFDTEIPNSVTVQANELLGEVLGNVITNAVDHNDTDGLRVSVSVDSYDEREDFVTVRVADNGRGVPDDIKETIFRREETGHAKSTGSGFGLFFVDSMVTEYGGDVWVEDNVPQGAEFIIELPRP</sequence>
<dbReference type="SMART" id="SM00091">
    <property type="entry name" value="PAS"/>
    <property type="match status" value="2"/>
</dbReference>
<dbReference type="GO" id="GO:0000156">
    <property type="term" value="F:phosphorelay response regulator activity"/>
    <property type="evidence" value="ECO:0007669"/>
    <property type="project" value="TreeGrafter"/>
</dbReference>
<feature type="transmembrane region" description="Helical" evidence="12">
    <location>
        <begin position="47"/>
        <end position="67"/>
    </location>
</feature>
<dbReference type="PRINTS" id="PR00344">
    <property type="entry name" value="BCTRLSENSOR"/>
</dbReference>
<dbReference type="Pfam" id="PF13426">
    <property type="entry name" value="PAS_9"/>
    <property type="match status" value="1"/>
</dbReference>
<gene>
    <name evidence="14" type="ORF">EGH21_21620</name>
</gene>
<dbReference type="Gene3D" id="3.30.565.10">
    <property type="entry name" value="Histidine kinase-like ATPase, C-terminal domain"/>
    <property type="match status" value="1"/>
</dbReference>
<dbReference type="GO" id="GO:0030295">
    <property type="term" value="F:protein kinase activator activity"/>
    <property type="evidence" value="ECO:0007669"/>
    <property type="project" value="TreeGrafter"/>
</dbReference>
<evidence type="ECO:0000256" key="1">
    <source>
        <dbReference type="ARBA" id="ARBA00000085"/>
    </source>
</evidence>
<feature type="domain" description="Histidine kinase" evidence="13">
    <location>
        <begin position="671"/>
        <end position="881"/>
    </location>
</feature>
<dbReference type="Pfam" id="PF02518">
    <property type="entry name" value="HATPase_c"/>
    <property type="match status" value="1"/>
</dbReference>
<keyword evidence="9 12" id="KW-1133">Transmembrane helix</keyword>
<dbReference type="SMART" id="SM00065">
    <property type="entry name" value="GAF"/>
    <property type="match status" value="1"/>
</dbReference>